<dbReference type="Pfam" id="PF12838">
    <property type="entry name" value="Fer4_7"/>
    <property type="match status" value="1"/>
</dbReference>
<name>A0A0S7BGS9_9CHLR</name>
<dbReference type="PROSITE" id="PS51379">
    <property type="entry name" value="4FE4S_FER_2"/>
    <property type="match status" value="2"/>
</dbReference>
<keyword evidence="8" id="KW-0456">Lyase</keyword>
<keyword evidence="8" id="KW-0830">Ubiquinone</keyword>
<sequence length="189" mass="21083">MGIWKILKQNLAGGSRTLRPEQAVEYPQHFRGALLHNTNHCTGCGTCAYVCSPGAIVIENREPAGLVWNYNAAQCTYCGRCVEYCTTTALSFDQKPTKINSDLAAFKVHHAVEMVQCSRCKTPFVPLPAPVLVKLYGDPLPEEIQNIRFLCEKCRKKVATRHLKEASRGQMARRGSDLISTRKAEESKE</sequence>
<feature type="region of interest" description="Disordered" evidence="6">
    <location>
        <begin position="165"/>
        <end position="189"/>
    </location>
</feature>
<gene>
    <name evidence="8" type="ORF">LARV_02120</name>
</gene>
<dbReference type="GO" id="GO:0051539">
    <property type="term" value="F:4 iron, 4 sulfur cluster binding"/>
    <property type="evidence" value="ECO:0007669"/>
    <property type="project" value="UniProtKB-KW"/>
</dbReference>
<protein>
    <submittedName>
        <fullName evidence="8">Formate hydrogenlyase subunit 6/NADH:ubiquinone oxidoreductase 23 kD subunit</fullName>
    </submittedName>
</protein>
<dbReference type="Gene3D" id="3.30.70.3270">
    <property type="match status" value="1"/>
</dbReference>
<dbReference type="Proteomes" id="UP000055060">
    <property type="component" value="Unassembled WGS sequence"/>
</dbReference>
<accession>A0A0S7BGS9</accession>
<reference evidence="8" key="1">
    <citation type="submission" date="2015-07" db="EMBL/GenBank/DDBJ databases">
        <title>Draft Genome Sequences of Anaerolinea thermolimosa IMO-1, Bellilinea caldifistulae GOMI-1, Leptolinea tardivitalis YMTK-2, Levilinea saccharolytica KIBI-1,Longilinea arvoryzae KOME-1, Previously Described as Members of the Anaerolineaceae (Chloroflexi).</title>
        <authorList>
            <person name="Sekiguchi Y."/>
            <person name="Ohashi A."/>
            <person name="Matsuura N."/>
            <person name="Tourlousse M.D."/>
        </authorList>
    </citation>
    <scope>NUCLEOTIDE SEQUENCE [LARGE SCALE GENOMIC DNA]</scope>
    <source>
        <strain evidence="8">KOME-1</strain>
    </source>
</reference>
<dbReference type="InterPro" id="IPR017896">
    <property type="entry name" value="4Fe4S_Fe-S-bd"/>
</dbReference>
<keyword evidence="3" id="KW-0479">Metal-binding</keyword>
<dbReference type="GO" id="GO:0016829">
    <property type="term" value="F:lyase activity"/>
    <property type="evidence" value="ECO:0007669"/>
    <property type="project" value="UniProtKB-KW"/>
</dbReference>
<evidence type="ECO:0000256" key="4">
    <source>
        <dbReference type="ARBA" id="ARBA00023004"/>
    </source>
</evidence>
<organism evidence="8">
    <name type="scientific">Longilinea arvoryzae</name>
    <dbReference type="NCBI Taxonomy" id="360412"/>
    <lineage>
        <taxon>Bacteria</taxon>
        <taxon>Bacillati</taxon>
        <taxon>Chloroflexota</taxon>
        <taxon>Anaerolineae</taxon>
        <taxon>Anaerolineales</taxon>
        <taxon>Anaerolineaceae</taxon>
        <taxon>Longilinea</taxon>
    </lineage>
</organism>
<keyword evidence="9" id="KW-1185">Reference proteome</keyword>
<keyword evidence="2" id="KW-0004">4Fe-4S</keyword>
<dbReference type="OrthoDB" id="164430at2"/>
<dbReference type="EMBL" id="DF967972">
    <property type="protein sequence ID" value="GAP14352.1"/>
    <property type="molecule type" value="Genomic_DNA"/>
</dbReference>
<comment type="cofactor">
    <cofactor evidence="1">
        <name>[4Fe-4S] cluster</name>
        <dbReference type="ChEBI" id="CHEBI:49883"/>
    </cofactor>
</comment>
<evidence type="ECO:0000313" key="9">
    <source>
        <dbReference type="Proteomes" id="UP000055060"/>
    </source>
</evidence>
<feature type="domain" description="4Fe-4S ferredoxin-type" evidence="7">
    <location>
        <begin position="66"/>
        <end position="95"/>
    </location>
</feature>
<evidence type="ECO:0000313" key="8">
    <source>
        <dbReference type="EMBL" id="GAP14352.1"/>
    </source>
</evidence>
<evidence type="ECO:0000259" key="7">
    <source>
        <dbReference type="PROSITE" id="PS51379"/>
    </source>
</evidence>
<dbReference type="SUPFAM" id="SSF54862">
    <property type="entry name" value="4Fe-4S ferredoxins"/>
    <property type="match status" value="1"/>
</dbReference>
<dbReference type="PANTHER" id="PTHR24960">
    <property type="entry name" value="PHOTOSYSTEM I IRON-SULFUR CENTER-RELATED"/>
    <property type="match status" value="1"/>
</dbReference>
<dbReference type="GO" id="GO:0046872">
    <property type="term" value="F:metal ion binding"/>
    <property type="evidence" value="ECO:0007669"/>
    <property type="project" value="UniProtKB-KW"/>
</dbReference>
<proteinExistence type="predicted"/>
<feature type="compositionally biased region" description="Basic and acidic residues" evidence="6">
    <location>
        <begin position="174"/>
        <end position="189"/>
    </location>
</feature>
<keyword evidence="5" id="KW-0411">Iron-sulfur</keyword>
<dbReference type="AlphaFoldDB" id="A0A0S7BGS9"/>
<feature type="domain" description="4Fe-4S ferredoxin-type" evidence="7">
    <location>
        <begin position="32"/>
        <end position="61"/>
    </location>
</feature>
<evidence type="ECO:0000256" key="1">
    <source>
        <dbReference type="ARBA" id="ARBA00001966"/>
    </source>
</evidence>
<dbReference type="PANTHER" id="PTHR24960:SF79">
    <property type="entry name" value="PHOTOSYSTEM I IRON-SULFUR CENTER"/>
    <property type="match status" value="1"/>
</dbReference>
<evidence type="ECO:0000256" key="3">
    <source>
        <dbReference type="ARBA" id="ARBA00022723"/>
    </source>
</evidence>
<dbReference type="STRING" id="360412.LARV_02120"/>
<evidence type="ECO:0000256" key="6">
    <source>
        <dbReference type="SAM" id="MobiDB-lite"/>
    </source>
</evidence>
<dbReference type="RefSeq" id="WP_075073616.1">
    <property type="nucleotide sequence ID" value="NZ_DF967972.1"/>
</dbReference>
<dbReference type="InterPro" id="IPR050157">
    <property type="entry name" value="PSI_iron-sulfur_center"/>
</dbReference>
<evidence type="ECO:0000256" key="5">
    <source>
        <dbReference type="ARBA" id="ARBA00023014"/>
    </source>
</evidence>
<evidence type="ECO:0000256" key="2">
    <source>
        <dbReference type="ARBA" id="ARBA00022485"/>
    </source>
</evidence>
<keyword evidence="4" id="KW-0408">Iron</keyword>